<accession>D5MIH5</accession>
<evidence type="ECO:0000313" key="7">
    <source>
        <dbReference type="Proteomes" id="UP000006898"/>
    </source>
</evidence>
<dbReference type="InterPro" id="IPR052346">
    <property type="entry name" value="O-mannosyl-transferase_TMTC"/>
</dbReference>
<reference evidence="6 7" key="1">
    <citation type="journal article" date="2010" name="Nature">
        <title>Nitrite-driven anaerobic methane oxidation by oxygenic bacteria.</title>
        <authorList>
            <person name="Ettwig K.F."/>
            <person name="Butler M.K."/>
            <person name="Le Paslier D."/>
            <person name="Pelletier E."/>
            <person name="Mangenot S."/>
            <person name="Kuypers M.M.M."/>
            <person name="Schreiber F."/>
            <person name="Dutilh B.E."/>
            <person name="Zedelius J."/>
            <person name="de Beer D."/>
            <person name="Gloerich J."/>
            <person name="Wessels H.J.C.T."/>
            <person name="van Allen T."/>
            <person name="Luesken F."/>
            <person name="Wu M."/>
            <person name="van de Pas-Schoonen K.T."/>
            <person name="Op den Camp H.J.M."/>
            <person name="Janssen-Megens E.M."/>
            <person name="Francoijs K-J."/>
            <person name="Stunnenberg H."/>
            <person name="Weissenbach J."/>
            <person name="Jetten M.S.M."/>
            <person name="Strous M."/>
        </authorList>
    </citation>
    <scope>NUCLEOTIDE SEQUENCE [LARGE SCALE GENOMIC DNA]</scope>
</reference>
<feature type="transmembrane region" description="Helical" evidence="4">
    <location>
        <begin position="104"/>
        <end position="123"/>
    </location>
</feature>
<dbReference type="PANTHER" id="PTHR44227">
    <property type="match status" value="1"/>
</dbReference>
<dbReference type="InterPro" id="IPR038731">
    <property type="entry name" value="RgtA/B/C-like"/>
</dbReference>
<evidence type="ECO:0000256" key="2">
    <source>
        <dbReference type="ARBA" id="ARBA00022803"/>
    </source>
</evidence>
<name>D5MIH5_METO1</name>
<sequence length="251" mass="27998">MKAGQTDPKTRRHKPAAALSNRGFHDREWWPVLVIVVVTGIVYANAFQNEFLFDDLQTIVELQQGGGKGAFADVVELLRGRPSYRPVRTASYAFDYALSGLEPWGYHLTNIVYHTLTAVFVYLTARSVFGRVRPALLTALLFAIHPIQTDAVTYMSGRRDVLSGLFVLAGFYLYVRYRTTGRIWYLAAVLPVYVLGFFSKESGIILPALCVAYDVFRHLTREEHHEAEAAYGVRNPPNPPFAKGGHGGGFG</sequence>
<dbReference type="HOGENOM" id="CLU_1105550_0_0_0"/>
<gene>
    <name evidence="6" type="ORF">DAMO_0224</name>
</gene>
<evidence type="ECO:0000313" key="6">
    <source>
        <dbReference type="EMBL" id="CBE67325.1"/>
    </source>
</evidence>
<evidence type="ECO:0000256" key="1">
    <source>
        <dbReference type="ARBA" id="ARBA00022737"/>
    </source>
</evidence>
<feature type="domain" description="Glycosyltransferase RgtA/B/C/D-like" evidence="5">
    <location>
        <begin position="96"/>
        <end position="221"/>
    </location>
</feature>
<dbReference type="STRING" id="671143.DAMO_0224"/>
<proteinExistence type="predicted"/>
<keyword evidence="4" id="KW-0472">Membrane</keyword>
<feature type="transmembrane region" description="Helical" evidence="4">
    <location>
        <begin position="161"/>
        <end position="177"/>
    </location>
</feature>
<dbReference type="Pfam" id="PF13231">
    <property type="entry name" value="PMT_2"/>
    <property type="match status" value="1"/>
</dbReference>
<keyword evidence="4" id="KW-1133">Transmembrane helix</keyword>
<feature type="region of interest" description="Disordered" evidence="3">
    <location>
        <begin position="228"/>
        <end position="251"/>
    </location>
</feature>
<evidence type="ECO:0000256" key="3">
    <source>
        <dbReference type="SAM" id="MobiDB-lite"/>
    </source>
</evidence>
<keyword evidence="1" id="KW-0677">Repeat</keyword>
<dbReference type="Proteomes" id="UP000006898">
    <property type="component" value="Chromosome"/>
</dbReference>
<evidence type="ECO:0000256" key="4">
    <source>
        <dbReference type="SAM" id="Phobius"/>
    </source>
</evidence>
<dbReference type="KEGG" id="mox:DAMO_0224"/>
<feature type="transmembrane region" description="Helical" evidence="4">
    <location>
        <begin position="29"/>
        <end position="47"/>
    </location>
</feature>
<keyword evidence="2" id="KW-0802">TPR repeat</keyword>
<dbReference type="eggNOG" id="COG1807">
    <property type="taxonomic scope" value="Bacteria"/>
</dbReference>
<organism evidence="6 7">
    <name type="scientific">Methylomirabilis oxygeniifera</name>
    <dbReference type="NCBI Taxonomy" id="671143"/>
    <lineage>
        <taxon>Bacteria</taxon>
        <taxon>Candidatus Methylomirabilota</taxon>
        <taxon>Candidatus Methylomirabilia</taxon>
        <taxon>Candidatus Methylomirabilales</taxon>
        <taxon>Candidatus Methylomirabilaceae</taxon>
        <taxon>Candidatus Methylomirabilis</taxon>
    </lineage>
</organism>
<dbReference type="EMBL" id="FP565575">
    <property type="protein sequence ID" value="CBE67325.1"/>
    <property type="molecule type" value="Genomic_DNA"/>
</dbReference>
<evidence type="ECO:0000259" key="5">
    <source>
        <dbReference type="Pfam" id="PF13231"/>
    </source>
</evidence>
<dbReference type="AlphaFoldDB" id="D5MIH5"/>
<keyword evidence="4" id="KW-0812">Transmembrane</keyword>
<dbReference type="PANTHER" id="PTHR44227:SF3">
    <property type="entry name" value="PROTEIN O-MANNOSYL-TRANSFERASE TMTC4"/>
    <property type="match status" value="1"/>
</dbReference>
<protein>
    <recommendedName>
        <fullName evidence="5">Glycosyltransferase RgtA/B/C/D-like domain-containing protein</fullName>
    </recommendedName>
</protein>
<feature type="transmembrane region" description="Helical" evidence="4">
    <location>
        <begin position="183"/>
        <end position="199"/>
    </location>
</feature>